<name>A0A0F4LBK4_9LACO</name>
<keyword evidence="3 10" id="KW-0808">Transferase</keyword>
<keyword evidence="2" id="KW-1003">Cell membrane</keyword>
<reference evidence="10 11" key="1">
    <citation type="submission" date="2014-12" db="EMBL/GenBank/DDBJ databases">
        <title>Comparative genomics of the lactic acid bacteria isolated from the honey bee gut.</title>
        <authorList>
            <person name="Ellegaard K.M."/>
            <person name="Tamarit D."/>
            <person name="Javelind E."/>
            <person name="Olofsson T."/>
            <person name="Andersson S.G."/>
            <person name="Vasquez A."/>
        </authorList>
    </citation>
    <scope>NUCLEOTIDE SEQUENCE [LARGE SCALE GENOMIC DNA]</scope>
    <source>
        <strain evidence="10 11">Biut2</strain>
    </source>
</reference>
<dbReference type="PANTHER" id="PTHR23028:SF53">
    <property type="entry name" value="ACYL_TRANSF_3 DOMAIN-CONTAINING PROTEIN"/>
    <property type="match status" value="1"/>
</dbReference>
<keyword evidence="5 8" id="KW-1133">Transmembrane helix</keyword>
<feature type="transmembrane region" description="Helical" evidence="8">
    <location>
        <begin position="172"/>
        <end position="192"/>
    </location>
</feature>
<evidence type="ECO:0000256" key="2">
    <source>
        <dbReference type="ARBA" id="ARBA00022475"/>
    </source>
</evidence>
<dbReference type="GO" id="GO:0005886">
    <property type="term" value="C:plasma membrane"/>
    <property type="evidence" value="ECO:0007669"/>
    <property type="project" value="UniProtKB-SubCell"/>
</dbReference>
<dbReference type="RefSeq" id="WP_045928036.1">
    <property type="nucleotide sequence ID" value="NZ_JBHSZS010000009.1"/>
</dbReference>
<dbReference type="AlphaFoldDB" id="A0A0F4LBK4"/>
<dbReference type="OrthoDB" id="9796461at2"/>
<dbReference type="Gene3D" id="3.40.50.1110">
    <property type="entry name" value="SGNH hydrolase"/>
    <property type="match status" value="1"/>
</dbReference>
<feature type="transmembrane region" description="Helical" evidence="8">
    <location>
        <begin position="261"/>
        <end position="284"/>
    </location>
</feature>
<dbReference type="EMBL" id="JXBY01000018">
    <property type="protein sequence ID" value="KJY55975.1"/>
    <property type="molecule type" value="Genomic_DNA"/>
</dbReference>
<dbReference type="CDD" id="cd01840">
    <property type="entry name" value="SGNH_hydrolase_yrhL_like"/>
    <property type="match status" value="1"/>
</dbReference>
<dbReference type="GO" id="GO:0009103">
    <property type="term" value="P:lipopolysaccharide biosynthetic process"/>
    <property type="evidence" value="ECO:0007669"/>
    <property type="project" value="TreeGrafter"/>
</dbReference>
<feature type="transmembrane region" description="Helical" evidence="8">
    <location>
        <begin position="137"/>
        <end position="160"/>
    </location>
</feature>
<organism evidence="10 11">
    <name type="scientific">Lactobacillus kullabergensis</name>
    <dbReference type="NCBI Taxonomy" id="1218493"/>
    <lineage>
        <taxon>Bacteria</taxon>
        <taxon>Bacillati</taxon>
        <taxon>Bacillota</taxon>
        <taxon>Bacilli</taxon>
        <taxon>Lactobacillales</taxon>
        <taxon>Lactobacillaceae</taxon>
        <taxon>Lactobacillus</taxon>
    </lineage>
</organism>
<accession>A0A0F4LBK4</accession>
<dbReference type="Pfam" id="PF01757">
    <property type="entry name" value="Acyl_transf_3"/>
    <property type="match status" value="1"/>
</dbReference>
<evidence type="ECO:0000256" key="4">
    <source>
        <dbReference type="ARBA" id="ARBA00022692"/>
    </source>
</evidence>
<dbReference type="GO" id="GO:0016747">
    <property type="term" value="F:acyltransferase activity, transferring groups other than amino-acyl groups"/>
    <property type="evidence" value="ECO:0007669"/>
    <property type="project" value="InterPro"/>
</dbReference>
<sequence>MTKNRYITGYSGLRALAVIGVILYHFDPNTFVGGYLGVPIFFVLSGYLVTCQILKAYDENGFYNTKKFYWSRIKKIYPPLIAVLWISAAYIVLFQRNLLAKLSQIVVANLLNVYNFWQILNGQSYFERFAANESPFVHLWTMSINGQFYILWPLVIFLLVKYGKKRKNIFSILLILSILSAIEMAIMFTTGVDINRIYYGTDTRFFSLGLGAALAVIWPLNKLKSNIKRNDSILLDIIGLISFCGMIFLFLSPIMNAESAFTYSGGMFLFTLCTTILVGAIAHPGSHWNKWLTNPVFNWIGSRSYEIYLYQFPVMIFFEDKVSNMADHVLLYRFIELILIVILSEIAYKAVEKPLGKITLQKTKNYLQQLRDKNSKNYFQKVKAILIGLIFLTGSIAILISPAAQAQNFNQSQLARRIRANRKQQRKDNNALIKEYQKISPREQKKAKLIKEAKQAAKKHPIKKSFEQFGISQIEIQLARKIDLTAIGDSVMAGSSSDLKDLMPKAVIDAAISRQLNVSFDLLKHYQNEKVLGKNVLIGLGTNGPFKMSDIDNLMKQLGHKRQVFWINTYVPAKPWQNDVNNLLNEAAKKYHNFMVINWYSYAKNHPNWFYEDKTHPTPIGSKHYSALIVKKIVENAKY</sequence>
<gene>
    <name evidence="10" type="ORF">JF76_09230</name>
</gene>
<dbReference type="PANTHER" id="PTHR23028">
    <property type="entry name" value="ACETYLTRANSFERASE"/>
    <property type="match status" value="1"/>
</dbReference>
<proteinExistence type="predicted"/>
<dbReference type="InterPro" id="IPR050879">
    <property type="entry name" value="Acyltransferase_3"/>
</dbReference>
<dbReference type="HOGENOM" id="CLU_005679_11_2_9"/>
<comment type="caution">
    <text evidence="10">The sequence shown here is derived from an EMBL/GenBank/DDBJ whole genome shotgun (WGS) entry which is preliminary data.</text>
</comment>
<evidence type="ECO:0000256" key="1">
    <source>
        <dbReference type="ARBA" id="ARBA00004651"/>
    </source>
</evidence>
<feature type="transmembrane region" description="Helical" evidence="8">
    <location>
        <begin position="76"/>
        <end position="94"/>
    </location>
</feature>
<dbReference type="STRING" id="1218493.JF76_09230"/>
<evidence type="ECO:0000256" key="8">
    <source>
        <dbReference type="SAM" id="Phobius"/>
    </source>
</evidence>
<dbReference type="SUPFAM" id="SSF52266">
    <property type="entry name" value="SGNH hydrolase"/>
    <property type="match status" value="1"/>
</dbReference>
<feature type="transmembrane region" description="Helical" evidence="8">
    <location>
        <begin position="32"/>
        <end position="55"/>
    </location>
</feature>
<evidence type="ECO:0000313" key="11">
    <source>
        <dbReference type="Proteomes" id="UP000033533"/>
    </source>
</evidence>
<comment type="subcellular location">
    <subcellularLocation>
        <location evidence="1">Cell membrane</location>
        <topology evidence="1">Multi-pass membrane protein</topology>
    </subcellularLocation>
</comment>
<evidence type="ECO:0000259" key="9">
    <source>
        <dbReference type="Pfam" id="PF01757"/>
    </source>
</evidence>
<evidence type="ECO:0000256" key="5">
    <source>
        <dbReference type="ARBA" id="ARBA00022989"/>
    </source>
</evidence>
<protein>
    <submittedName>
        <fullName evidence="10">Acyltransferase family protein</fullName>
    </submittedName>
</protein>
<keyword evidence="6 8" id="KW-0472">Membrane</keyword>
<evidence type="ECO:0000256" key="7">
    <source>
        <dbReference type="ARBA" id="ARBA00023315"/>
    </source>
</evidence>
<feature type="domain" description="Acyltransferase 3" evidence="9">
    <location>
        <begin position="11"/>
        <end position="332"/>
    </location>
</feature>
<dbReference type="PATRIC" id="fig|1218493.3.peg.975"/>
<dbReference type="Proteomes" id="UP000033533">
    <property type="component" value="Unassembled WGS sequence"/>
</dbReference>
<feature type="transmembrane region" description="Helical" evidence="8">
    <location>
        <begin position="204"/>
        <end position="221"/>
    </location>
</feature>
<evidence type="ECO:0000313" key="10">
    <source>
        <dbReference type="EMBL" id="KJY55975.1"/>
    </source>
</evidence>
<evidence type="ECO:0000256" key="3">
    <source>
        <dbReference type="ARBA" id="ARBA00022679"/>
    </source>
</evidence>
<dbReference type="InterPro" id="IPR036514">
    <property type="entry name" value="SGNH_hydro_sf"/>
</dbReference>
<dbReference type="InterPro" id="IPR002656">
    <property type="entry name" value="Acyl_transf_3_dom"/>
</dbReference>
<feature type="transmembrane region" description="Helical" evidence="8">
    <location>
        <begin position="233"/>
        <end position="255"/>
    </location>
</feature>
<keyword evidence="7 10" id="KW-0012">Acyltransferase</keyword>
<feature type="transmembrane region" description="Helical" evidence="8">
    <location>
        <begin position="384"/>
        <end position="404"/>
    </location>
</feature>
<feature type="transmembrane region" description="Helical" evidence="8">
    <location>
        <begin position="7"/>
        <end position="26"/>
    </location>
</feature>
<evidence type="ECO:0000256" key="6">
    <source>
        <dbReference type="ARBA" id="ARBA00023136"/>
    </source>
</evidence>
<keyword evidence="4 8" id="KW-0812">Transmembrane</keyword>